<reference evidence="3" key="1">
    <citation type="journal article" date="2020" name="Genome Biol.">
        <title>Gamete binning: chromosome-level and haplotype-resolved genome assembly enabled by high-throughput single-cell sequencing of gamete genomes.</title>
        <authorList>
            <person name="Campoy J.A."/>
            <person name="Sun H."/>
            <person name="Goel M."/>
            <person name="Jiao W.-B."/>
            <person name="Folz-Donahue K."/>
            <person name="Wang N."/>
            <person name="Rubio M."/>
            <person name="Liu C."/>
            <person name="Kukat C."/>
            <person name="Ruiz D."/>
            <person name="Huettel B."/>
            <person name="Schneeberger K."/>
        </authorList>
    </citation>
    <scope>NUCLEOTIDE SEQUENCE [LARGE SCALE GENOMIC DNA]</scope>
    <source>
        <strain evidence="3">cv. Rojo Pasion</strain>
    </source>
</reference>
<evidence type="ECO:0000256" key="1">
    <source>
        <dbReference type="SAM" id="MobiDB-lite"/>
    </source>
</evidence>
<dbReference type="Proteomes" id="UP000507245">
    <property type="component" value="Unassembled WGS sequence"/>
</dbReference>
<dbReference type="EMBL" id="CAEKKB010000002">
    <property type="protein sequence ID" value="CAB4299677.1"/>
    <property type="molecule type" value="Genomic_DNA"/>
</dbReference>
<protein>
    <submittedName>
        <fullName evidence="2">Uncharacterized protein</fullName>
    </submittedName>
</protein>
<feature type="compositionally biased region" description="Basic residues" evidence="1">
    <location>
        <begin position="9"/>
        <end position="22"/>
    </location>
</feature>
<name>A0A6J5WIE5_PRUAR</name>
<feature type="region of interest" description="Disordered" evidence="1">
    <location>
        <begin position="1"/>
        <end position="43"/>
    </location>
</feature>
<evidence type="ECO:0000313" key="2">
    <source>
        <dbReference type="EMBL" id="CAB4299677.1"/>
    </source>
</evidence>
<sequence length="82" mass="9684">MIPPQTATVRRRSLTSRGRRPPWRPNLHPKSPNRTLRRTRMSGEAEEMMSLKLGMGVRPKLRLRLRRRWKFNFVSEIESGSS</sequence>
<accession>A0A6J5WIE5</accession>
<dbReference type="AlphaFoldDB" id="A0A6J5WIE5"/>
<gene>
    <name evidence="2" type="ORF">ORAREDHAP_LOCUS14302</name>
</gene>
<proteinExistence type="predicted"/>
<keyword evidence="3" id="KW-1185">Reference proteome</keyword>
<evidence type="ECO:0000313" key="3">
    <source>
        <dbReference type="Proteomes" id="UP000507245"/>
    </source>
</evidence>
<organism evidence="2 3">
    <name type="scientific">Prunus armeniaca</name>
    <name type="common">Apricot</name>
    <name type="synonym">Armeniaca vulgaris</name>
    <dbReference type="NCBI Taxonomy" id="36596"/>
    <lineage>
        <taxon>Eukaryota</taxon>
        <taxon>Viridiplantae</taxon>
        <taxon>Streptophyta</taxon>
        <taxon>Embryophyta</taxon>
        <taxon>Tracheophyta</taxon>
        <taxon>Spermatophyta</taxon>
        <taxon>Magnoliopsida</taxon>
        <taxon>eudicotyledons</taxon>
        <taxon>Gunneridae</taxon>
        <taxon>Pentapetalae</taxon>
        <taxon>rosids</taxon>
        <taxon>fabids</taxon>
        <taxon>Rosales</taxon>
        <taxon>Rosaceae</taxon>
        <taxon>Amygdaloideae</taxon>
        <taxon>Amygdaleae</taxon>
        <taxon>Prunus</taxon>
    </lineage>
</organism>